<sequence length="69" mass="7843">MQAWVDSISSFNTPSLAQEFHRLRSSLNKLKESKIRLEGSGSHQQPLLKERTNLMRNTGQFLGELETLG</sequence>
<dbReference type="Proteomes" id="UP000215914">
    <property type="component" value="Chromosome 13"/>
</dbReference>
<proteinExistence type="predicted"/>
<evidence type="ECO:0000313" key="3">
    <source>
        <dbReference type="Proteomes" id="UP000215914"/>
    </source>
</evidence>
<name>A0A251SQS1_HELAN</name>
<keyword evidence="3" id="KW-1185">Reference proteome</keyword>
<reference evidence="2" key="2">
    <citation type="submission" date="2017-02" db="EMBL/GenBank/DDBJ databases">
        <title>Sunflower complete genome.</title>
        <authorList>
            <person name="Langlade N."/>
            <person name="Munos S."/>
        </authorList>
    </citation>
    <scope>NUCLEOTIDE SEQUENCE [LARGE SCALE GENOMIC DNA]</scope>
    <source>
        <tissue evidence="2">Leaves</tissue>
    </source>
</reference>
<dbReference type="EMBL" id="MNCJ02000328">
    <property type="protein sequence ID" value="KAF5772663.1"/>
    <property type="molecule type" value="Genomic_DNA"/>
</dbReference>
<reference evidence="1 3" key="1">
    <citation type="journal article" date="2017" name="Nature">
        <title>The sunflower genome provides insights into oil metabolism, flowering and Asterid evolution.</title>
        <authorList>
            <person name="Badouin H."/>
            <person name="Gouzy J."/>
            <person name="Grassa C.J."/>
            <person name="Murat F."/>
            <person name="Staton S.E."/>
            <person name="Cottret L."/>
            <person name="Lelandais-Briere C."/>
            <person name="Owens G.L."/>
            <person name="Carrere S."/>
            <person name="Mayjonade B."/>
            <person name="Legrand L."/>
            <person name="Gill N."/>
            <person name="Kane N.C."/>
            <person name="Bowers J.E."/>
            <person name="Hubner S."/>
            <person name="Bellec A."/>
            <person name="Berard A."/>
            <person name="Berges H."/>
            <person name="Blanchet N."/>
            <person name="Boniface M.C."/>
            <person name="Brunel D."/>
            <person name="Catrice O."/>
            <person name="Chaidir N."/>
            <person name="Claudel C."/>
            <person name="Donnadieu C."/>
            <person name="Faraut T."/>
            <person name="Fievet G."/>
            <person name="Helmstetter N."/>
            <person name="King M."/>
            <person name="Knapp S.J."/>
            <person name="Lai Z."/>
            <person name="Le Paslier M.C."/>
            <person name="Lippi Y."/>
            <person name="Lorenzon L."/>
            <person name="Mandel J.R."/>
            <person name="Marage G."/>
            <person name="Marchand G."/>
            <person name="Marquand E."/>
            <person name="Bret-Mestries E."/>
            <person name="Morien E."/>
            <person name="Nambeesan S."/>
            <person name="Nguyen T."/>
            <person name="Pegot-Espagnet P."/>
            <person name="Pouilly N."/>
            <person name="Raftis F."/>
            <person name="Sallet E."/>
            <person name="Schiex T."/>
            <person name="Thomas J."/>
            <person name="Vandecasteele C."/>
            <person name="Vares D."/>
            <person name="Vear F."/>
            <person name="Vautrin S."/>
            <person name="Crespi M."/>
            <person name="Mangin B."/>
            <person name="Burke J.M."/>
            <person name="Salse J."/>
            <person name="Munos S."/>
            <person name="Vincourt P."/>
            <person name="Rieseberg L.H."/>
            <person name="Langlade N.B."/>
        </authorList>
    </citation>
    <scope>NUCLEOTIDE SEQUENCE [LARGE SCALE GENOMIC DNA]</scope>
    <source>
        <strain evidence="3">cv. SF193</strain>
        <tissue evidence="1">Leaves</tissue>
    </source>
</reference>
<evidence type="ECO:0000313" key="2">
    <source>
        <dbReference type="EMBL" id="OTG00893.1"/>
    </source>
</evidence>
<dbReference type="Gramene" id="mRNA:HanXRQr2_Chr13g0579841">
    <property type="protein sequence ID" value="mRNA:HanXRQr2_Chr13g0579841"/>
    <property type="gene ID" value="HanXRQr2_Chr13g0579841"/>
</dbReference>
<reference evidence="1" key="3">
    <citation type="submission" date="2020-06" db="EMBL/GenBank/DDBJ databases">
        <title>Helianthus annuus Genome sequencing and assembly Release 2.</title>
        <authorList>
            <person name="Gouzy J."/>
            <person name="Langlade N."/>
            <person name="Munos S."/>
        </authorList>
    </citation>
    <scope>NUCLEOTIDE SEQUENCE</scope>
    <source>
        <tissue evidence="1">Leaves</tissue>
    </source>
</reference>
<accession>A0A251SQS1</accession>
<evidence type="ECO:0000313" key="1">
    <source>
        <dbReference type="EMBL" id="KAF5772663.1"/>
    </source>
</evidence>
<organism evidence="2 3">
    <name type="scientific">Helianthus annuus</name>
    <name type="common">Common sunflower</name>
    <dbReference type="NCBI Taxonomy" id="4232"/>
    <lineage>
        <taxon>Eukaryota</taxon>
        <taxon>Viridiplantae</taxon>
        <taxon>Streptophyta</taxon>
        <taxon>Embryophyta</taxon>
        <taxon>Tracheophyta</taxon>
        <taxon>Spermatophyta</taxon>
        <taxon>Magnoliopsida</taxon>
        <taxon>eudicotyledons</taxon>
        <taxon>Gunneridae</taxon>
        <taxon>Pentapetalae</taxon>
        <taxon>asterids</taxon>
        <taxon>campanulids</taxon>
        <taxon>Asterales</taxon>
        <taxon>Asteraceae</taxon>
        <taxon>Asteroideae</taxon>
        <taxon>Heliantheae alliance</taxon>
        <taxon>Heliantheae</taxon>
        <taxon>Helianthus</taxon>
    </lineage>
</organism>
<gene>
    <name evidence="2" type="ORF">HannXRQ_Chr13g0396121</name>
    <name evidence="1" type="ORF">HanXRQr2_Chr13g0579841</name>
</gene>
<protein>
    <submittedName>
        <fullName evidence="2">Uncharacterized protein</fullName>
    </submittedName>
</protein>
<dbReference type="EMBL" id="CM007902">
    <property type="protein sequence ID" value="OTG00893.1"/>
    <property type="molecule type" value="Genomic_DNA"/>
</dbReference>
<dbReference type="InParanoid" id="A0A251SQS1"/>
<dbReference type="AlphaFoldDB" id="A0A251SQS1"/>